<protein>
    <submittedName>
        <fullName evidence="3">DUF2183 domain-containing protein</fullName>
    </submittedName>
</protein>
<proteinExistence type="predicted"/>
<dbReference type="EMBL" id="BAABAU010000001">
    <property type="protein sequence ID" value="GAA4264992.1"/>
    <property type="molecule type" value="Genomic_DNA"/>
</dbReference>
<evidence type="ECO:0000313" key="4">
    <source>
        <dbReference type="Proteomes" id="UP001501594"/>
    </source>
</evidence>
<feature type="region of interest" description="Disordered" evidence="1">
    <location>
        <begin position="1"/>
        <end position="30"/>
    </location>
</feature>
<comment type="caution">
    <text evidence="3">The sequence shown here is derived from an EMBL/GenBank/DDBJ whole genome shotgun (WGS) entry which is preliminary data.</text>
</comment>
<dbReference type="PANTHER" id="PTHR28208">
    <property type="entry name" value="PHOSPHATIDATE PHOSPHATASE APP1"/>
    <property type="match status" value="1"/>
</dbReference>
<evidence type="ECO:0000259" key="2">
    <source>
        <dbReference type="Pfam" id="PF09949"/>
    </source>
</evidence>
<name>A0ABP8DYE1_9MICO</name>
<accession>A0ABP8DYE1</accession>
<sequence length="397" mass="43445">MPGTRETTPDGQPESEPRSPAATGGNLLSNTALGKTPLANSAFANSALANSALASSAIANGVEPMLHRAARMEDALHAFRERNARRRGLIPTVVPYSGYGGPGFIRVLCRVLLTKDGERLSTEHTHVRGWRSFTSVPIDRVVVDVVVGGTTHHATADRGGVVDARLDVDLEPGWHTVILRTEGSLEAEARIFVIDPSVRFGIISDIDDTVMVTALPRPFLAAWNTFVLDEHARRPVPGMAVLYERLRATHVGCPVIYLSTGAWNVAPTLSRFLTRNFYPPGPLLLTDWGPTRDRWFRSGREHKEQSLARIASEFPGMKWLLVGDDGQHDEELYGGFLRKHPDNVEAVAIRQLSSSEAVFAGGRSRGEEHERTTKVPWLYAPDGSGLWDQLVAKGVAE</sequence>
<evidence type="ECO:0000256" key="1">
    <source>
        <dbReference type="SAM" id="MobiDB-lite"/>
    </source>
</evidence>
<dbReference type="Pfam" id="PF09949">
    <property type="entry name" value="APP1_cat"/>
    <property type="match status" value="1"/>
</dbReference>
<keyword evidence="4" id="KW-1185">Reference proteome</keyword>
<organism evidence="3 4">
    <name type="scientific">Frondihabitans peucedani</name>
    <dbReference type="NCBI Taxonomy" id="598626"/>
    <lineage>
        <taxon>Bacteria</taxon>
        <taxon>Bacillati</taxon>
        <taxon>Actinomycetota</taxon>
        <taxon>Actinomycetes</taxon>
        <taxon>Micrococcales</taxon>
        <taxon>Microbacteriaceae</taxon>
        <taxon>Frondihabitans</taxon>
    </lineage>
</organism>
<feature type="compositionally biased region" description="Polar residues" evidence="1">
    <location>
        <begin position="1"/>
        <end position="10"/>
    </location>
</feature>
<dbReference type="PANTHER" id="PTHR28208:SF3">
    <property type="entry name" value="PHOSPHATIDATE PHOSPHATASE APP1"/>
    <property type="match status" value="1"/>
</dbReference>
<feature type="domain" description="Phosphatidate phosphatase APP1 catalytic" evidence="2">
    <location>
        <begin position="200"/>
        <end position="351"/>
    </location>
</feature>
<reference evidence="4" key="1">
    <citation type="journal article" date="2019" name="Int. J. Syst. Evol. Microbiol.">
        <title>The Global Catalogue of Microorganisms (GCM) 10K type strain sequencing project: providing services to taxonomists for standard genome sequencing and annotation.</title>
        <authorList>
            <consortium name="The Broad Institute Genomics Platform"/>
            <consortium name="The Broad Institute Genome Sequencing Center for Infectious Disease"/>
            <person name="Wu L."/>
            <person name="Ma J."/>
        </authorList>
    </citation>
    <scope>NUCLEOTIDE SEQUENCE [LARGE SCALE GENOMIC DNA]</scope>
    <source>
        <strain evidence="4">JCM 17442</strain>
    </source>
</reference>
<dbReference type="InterPro" id="IPR052935">
    <property type="entry name" value="Mg2+_PAP"/>
</dbReference>
<dbReference type="InterPro" id="IPR019236">
    <property type="entry name" value="APP1_cat"/>
</dbReference>
<evidence type="ECO:0000313" key="3">
    <source>
        <dbReference type="EMBL" id="GAA4264992.1"/>
    </source>
</evidence>
<dbReference type="Proteomes" id="UP001501594">
    <property type="component" value="Unassembled WGS sequence"/>
</dbReference>
<gene>
    <name evidence="3" type="ORF">GCM10022256_06040</name>
</gene>